<evidence type="ECO:0000313" key="1">
    <source>
        <dbReference type="EMBL" id="JAH98155.1"/>
    </source>
</evidence>
<name>A0A0E9X8G8_ANGAN</name>
<dbReference type="EMBL" id="GBXM01010422">
    <property type="protein sequence ID" value="JAH98155.1"/>
    <property type="molecule type" value="Transcribed_RNA"/>
</dbReference>
<sequence>MNWGTTVKVNPLMTVELCKGTASYVFKSYLSAGDIPTSQYAIKILFSNLLLLIGRGSSVTKHGIYLGFWSSCPPKTSLLLVYTAGTPCSTQELLFSPSSLCSPCVKCCCLLLLI</sequence>
<reference evidence="1" key="2">
    <citation type="journal article" date="2015" name="Fish Shellfish Immunol.">
        <title>Early steps in the European eel (Anguilla anguilla)-Vibrio vulnificus interaction in the gills: Role of the RtxA13 toxin.</title>
        <authorList>
            <person name="Callol A."/>
            <person name="Pajuelo D."/>
            <person name="Ebbesson L."/>
            <person name="Teles M."/>
            <person name="MacKenzie S."/>
            <person name="Amaro C."/>
        </authorList>
    </citation>
    <scope>NUCLEOTIDE SEQUENCE</scope>
</reference>
<proteinExistence type="predicted"/>
<organism evidence="1">
    <name type="scientific">Anguilla anguilla</name>
    <name type="common">European freshwater eel</name>
    <name type="synonym">Muraena anguilla</name>
    <dbReference type="NCBI Taxonomy" id="7936"/>
    <lineage>
        <taxon>Eukaryota</taxon>
        <taxon>Metazoa</taxon>
        <taxon>Chordata</taxon>
        <taxon>Craniata</taxon>
        <taxon>Vertebrata</taxon>
        <taxon>Euteleostomi</taxon>
        <taxon>Actinopterygii</taxon>
        <taxon>Neopterygii</taxon>
        <taxon>Teleostei</taxon>
        <taxon>Anguilliformes</taxon>
        <taxon>Anguillidae</taxon>
        <taxon>Anguilla</taxon>
    </lineage>
</organism>
<accession>A0A0E9X8G8</accession>
<protein>
    <submittedName>
        <fullName evidence="1">Uncharacterized protein</fullName>
    </submittedName>
</protein>
<dbReference type="AlphaFoldDB" id="A0A0E9X8G8"/>
<reference evidence="1" key="1">
    <citation type="submission" date="2014-11" db="EMBL/GenBank/DDBJ databases">
        <authorList>
            <person name="Amaro Gonzalez C."/>
        </authorList>
    </citation>
    <scope>NUCLEOTIDE SEQUENCE</scope>
</reference>